<name>A0A098PUT1_9XANT</name>
<organism evidence="3 4">
    <name type="scientific">Xanthomonas axonopodis pv. vasculorum</name>
    <dbReference type="NCBI Taxonomy" id="325777"/>
    <lineage>
        <taxon>Bacteria</taxon>
        <taxon>Pseudomonadati</taxon>
        <taxon>Pseudomonadota</taxon>
        <taxon>Gammaproteobacteria</taxon>
        <taxon>Lysobacterales</taxon>
        <taxon>Lysobacteraceae</taxon>
        <taxon>Xanthomonas</taxon>
    </lineage>
</organism>
<reference evidence="3 4" key="1">
    <citation type="submission" date="2014-09" db="EMBL/GenBank/DDBJ databases">
        <title>A draft genome sequence for Xanthomonas axonopodis pv. vasculorum NCPPB 900.</title>
        <authorList>
            <person name="Harrison J."/>
            <person name="Studholme D.J."/>
        </authorList>
    </citation>
    <scope>NUCLEOTIDE SEQUENCE [LARGE SCALE GENOMIC DNA]</scope>
    <source>
        <strain evidence="3 4">NCPPB 900</strain>
    </source>
</reference>
<dbReference type="HOGENOM" id="CLU_939932_0_0_6"/>
<evidence type="ECO:0000256" key="1">
    <source>
        <dbReference type="SAM" id="MobiDB-lite"/>
    </source>
</evidence>
<sequence>MTTAPEGSDFAENQPVLGKLTERALARFHRAHDRRIKRYLDFDKFRDHAAARIHTLASENEQIVYFLSYGFYVLEGGKTAGWDDSVVKVQFGSRPYLTVYGEPQLVYGEMSRSLRTFAEQGASLLYQRGDDGHVMCLLYPASSERESKTVSMVVLDIVRDPSDLLDDRLLRSHLKSLAAYMAATSLDGSPTILQKCRYWWLHLAKRRTIGGVVRPRQIQVIAGKLLLWVATVAFSGIALFLMQRRWPEKDAVTPAVLQASQAAQRKSEAQLRVLEQIRDTMAASAPTRATPSAPVKVSSPGAPAENGK</sequence>
<dbReference type="RefSeq" id="WP_042825195.1">
    <property type="nucleotide sequence ID" value="NZ_KN173626.1"/>
</dbReference>
<feature type="region of interest" description="Disordered" evidence="1">
    <location>
        <begin position="282"/>
        <end position="308"/>
    </location>
</feature>
<evidence type="ECO:0000256" key="2">
    <source>
        <dbReference type="SAM" id="Phobius"/>
    </source>
</evidence>
<feature type="transmembrane region" description="Helical" evidence="2">
    <location>
        <begin position="225"/>
        <end position="242"/>
    </location>
</feature>
<keyword evidence="2" id="KW-1133">Transmembrane helix</keyword>
<proteinExistence type="predicted"/>
<feature type="compositionally biased region" description="Low complexity" evidence="1">
    <location>
        <begin position="282"/>
        <end position="294"/>
    </location>
</feature>
<accession>A0A098PUT1</accession>
<dbReference type="STRING" id="325777.GW15_0221625"/>
<dbReference type="Proteomes" id="UP000028012">
    <property type="component" value="Unassembled WGS sequence"/>
</dbReference>
<keyword evidence="2" id="KW-0472">Membrane</keyword>
<dbReference type="AlphaFoldDB" id="A0A098PUT1"/>
<dbReference type="EMBL" id="JPHD02000143">
    <property type="protein sequence ID" value="KGE50363.1"/>
    <property type="molecule type" value="Genomic_DNA"/>
</dbReference>
<gene>
    <name evidence="3" type="ORF">GW15_0221625</name>
</gene>
<evidence type="ECO:0000313" key="4">
    <source>
        <dbReference type="Proteomes" id="UP000028012"/>
    </source>
</evidence>
<protein>
    <submittedName>
        <fullName evidence="3">Uncharacterized protein</fullName>
    </submittedName>
</protein>
<keyword evidence="2" id="KW-0812">Transmembrane</keyword>
<evidence type="ECO:0000313" key="3">
    <source>
        <dbReference type="EMBL" id="KGE50363.1"/>
    </source>
</evidence>
<comment type="caution">
    <text evidence="3">The sequence shown here is derived from an EMBL/GenBank/DDBJ whole genome shotgun (WGS) entry which is preliminary data.</text>
</comment>